<gene>
    <name evidence="2" type="ORF">HICCMSTLAB_LOCUS9798</name>
</gene>
<dbReference type="Proteomes" id="UP000786811">
    <property type="component" value="Unassembled WGS sequence"/>
</dbReference>
<reference evidence="2" key="1">
    <citation type="submission" date="2021-04" db="EMBL/GenBank/DDBJ databases">
        <authorList>
            <person name="Chebbi M.A.C M."/>
        </authorList>
    </citation>
    <scope>NUCLEOTIDE SEQUENCE</scope>
</reference>
<evidence type="ECO:0000313" key="3">
    <source>
        <dbReference type="Proteomes" id="UP000786811"/>
    </source>
</evidence>
<feature type="compositionally biased region" description="Low complexity" evidence="1">
    <location>
        <begin position="10"/>
        <end position="29"/>
    </location>
</feature>
<sequence>NPSHNDTENRSSSSDISDNSDSDNGSCNEESNDRDHDNSDDPDTIISDNSDQYKLENSLKSLSFHSELTPLETTTSVSEVSAETRLPVINQALKLLNESSIAPRKLSDERFLYDKVIKISQTLKSTFGLEVNASTNLEDSDRDFSNLLEQLKKKFDHDETTRSEKIQILTLFPKEWSVRRISEFMNISRHLVNVAKNLLETKVLLSKPESKLGTLFGFF</sequence>
<proteinExistence type="predicted"/>
<dbReference type="EMBL" id="CAJNRD030001122">
    <property type="protein sequence ID" value="CAG5100725.1"/>
    <property type="molecule type" value="Genomic_DNA"/>
</dbReference>
<comment type="caution">
    <text evidence="2">The sequence shown here is derived from an EMBL/GenBank/DDBJ whole genome shotgun (WGS) entry which is preliminary data.</text>
</comment>
<organism evidence="2 3">
    <name type="scientific">Cotesia congregata</name>
    <name type="common">Parasitoid wasp</name>
    <name type="synonym">Apanteles congregatus</name>
    <dbReference type="NCBI Taxonomy" id="51543"/>
    <lineage>
        <taxon>Eukaryota</taxon>
        <taxon>Metazoa</taxon>
        <taxon>Ecdysozoa</taxon>
        <taxon>Arthropoda</taxon>
        <taxon>Hexapoda</taxon>
        <taxon>Insecta</taxon>
        <taxon>Pterygota</taxon>
        <taxon>Neoptera</taxon>
        <taxon>Endopterygota</taxon>
        <taxon>Hymenoptera</taxon>
        <taxon>Apocrita</taxon>
        <taxon>Ichneumonoidea</taxon>
        <taxon>Braconidae</taxon>
        <taxon>Microgastrinae</taxon>
        <taxon>Cotesia</taxon>
    </lineage>
</organism>
<dbReference type="AlphaFoldDB" id="A0A8J2HLC6"/>
<feature type="region of interest" description="Disordered" evidence="1">
    <location>
        <begin position="1"/>
        <end position="49"/>
    </location>
</feature>
<name>A0A8J2HLC6_COTCN</name>
<accession>A0A8J2HLC6</accession>
<keyword evidence="3" id="KW-1185">Reference proteome</keyword>
<evidence type="ECO:0000256" key="1">
    <source>
        <dbReference type="SAM" id="MobiDB-lite"/>
    </source>
</evidence>
<feature type="non-terminal residue" evidence="2">
    <location>
        <position position="1"/>
    </location>
</feature>
<dbReference type="OrthoDB" id="7697689at2759"/>
<protein>
    <submittedName>
        <fullName evidence="2">Uncharacterized protein</fullName>
    </submittedName>
</protein>
<evidence type="ECO:0000313" key="2">
    <source>
        <dbReference type="EMBL" id="CAG5100725.1"/>
    </source>
</evidence>